<organism evidence="3 4">
    <name type="scientific">Solihabitans fulvus</name>
    <dbReference type="NCBI Taxonomy" id="1892852"/>
    <lineage>
        <taxon>Bacteria</taxon>
        <taxon>Bacillati</taxon>
        <taxon>Actinomycetota</taxon>
        <taxon>Actinomycetes</taxon>
        <taxon>Pseudonocardiales</taxon>
        <taxon>Pseudonocardiaceae</taxon>
        <taxon>Solihabitans</taxon>
    </lineage>
</organism>
<dbReference type="EMBL" id="VUOB01000085">
    <property type="protein sequence ID" value="KAA2251207.1"/>
    <property type="molecule type" value="Genomic_DNA"/>
</dbReference>
<accession>A0A5B2WMD8</accession>
<keyword evidence="4" id="KW-1185">Reference proteome</keyword>
<comment type="caution">
    <text evidence="3">The sequence shown here is derived from an EMBL/GenBank/DDBJ whole genome shotgun (WGS) entry which is preliminary data.</text>
</comment>
<evidence type="ECO:0000259" key="2">
    <source>
        <dbReference type="Pfam" id="PF04149"/>
    </source>
</evidence>
<sequence length="63" mass="7041">MTNNTRWRKSTYSGGGNNNCVELDRRTNQTSIRDSKSPQIAALTFHSPTLDSFINAIKAGRLQ</sequence>
<proteinExistence type="predicted"/>
<evidence type="ECO:0000256" key="1">
    <source>
        <dbReference type="SAM" id="MobiDB-lite"/>
    </source>
</evidence>
<protein>
    <submittedName>
        <fullName evidence="3">DUF397 domain-containing protein</fullName>
    </submittedName>
</protein>
<dbReference type="RefSeq" id="WP_149854746.1">
    <property type="nucleotide sequence ID" value="NZ_VUOB01000085.1"/>
</dbReference>
<gene>
    <name evidence="3" type="ORF">F0L68_37935</name>
</gene>
<dbReference type="OrthoDB" id="3430276at2"/>
<dbReference type="Pfam" id="PF04149">
    <property type="entry name" value="DUF397"/>
    <property type="match status" value="1"/>
</dbReference>
<name>A0A5B2WMD8_9PSEU</name>
<dbReference type="Proteomes" id="UP000323454">
    <property type="component" value="Unassembled WGS sequence"/>
</dbReference>
<reference evidence="3 4" key="1">
    <citation type="submission" date="2019-09" db="EMBL/GenBank/DDBJ databases">
        <title>Goodfellowia gen. nov., a new genus of the Pseudonocardineae related to Actinoalloteichus, containing Goodfellowia coeruleoviolacea gen. nov., comb. nov. gen. nov., comb. nov.</title>
        <authorList>
            <person name="Labeda D."/>
        </authorList>
    </citation>
    <scope>NUCLEOTIDE SEQUENCE [LARGE SCALE GENOMIC DNA]</scope>
    <source>
        <strain evidence="3 4">AN110305</strain>
    </source>
</reference>
<feature type="region of interest" description="Disordered" evidence="1">
    <location>
        <begin position="1"/>
        <end position="22"/>
    </location>
</feature>
<feature type="domain" description="DUF397" evidence="2">
    <location>
        <begin position="6"/>
        <end position="58"/>
    </location>
</feature>
<evidence type="ECO:0000313" key="4">
    <source>
        <dbReference type="Proteomes" id="UP000323454"/>
    </source>
</evidence>
<dbReference type="AlphaFoldDB" id="A0A5B2WMD8"/>
<reference evidence="3 4" key="2">
    <citation type="submission" date="2019-09" db="EMBL/GenBank/DDBJ databases">
        <authorList>
            <person name="Jin C."/>
        </authorList>
    </citation>
    <scope>NUCLEOTIDE SEQUENCE [LARGE SCALE GENOMIC DNA]</scope>
    <source>
        <strain evidence="3 4">AN110305</strain>
    </source>
</reference>
<dbReference type="InterPro" id="IPR007278">
    <property type="entry name" value="DUF397"/>
</dbReference>
<evidence type="ECO:0000313" key="3">
    <source>
        <dbReference type="EMBL" id="KAA2251207.1"/>
    </source>
</evidence>